<dbReference type="Proteomes" id="UP000008553">
    <property type="component" value="Unassembled WGS sequence"/>
</dbReference>
<accession>Q7REE5</accession>
<dbReference type="AlphaFoldDB" id="Q7REE5"/>
<comment type="caution">
    <text evidence="1">The sequence shown here is derived from an EMBL/GenBank/DDBJ whole genome shotgun (WGS) entry which is preliminary data.</text>
</comment>
<organism evidence="1 2">
    <name type="scientific">Plasmodium yoelii yoelii</name>
    <dbReference type="NCBI Taxonomy" id="73239"/>
    <lineage>
        <taxon>Eukaryota</taxon>
        <taxon>Sar</taxon>
        <taxon>Alveolata</taxon>
        <taxon>Apicomplexa</taxon>
        <taxon>Aconoidasida</taxon>
        <taxon>Haemosporida</taxon>
        <taxon>Plasmodiidae</taxon>
        <taxon>Plasmodium</taxon>
        <taxon>Plasmodium (Vinckeia)</taxon>
    </lineage>
</organism>
<evidence type="ECO:0000313" key="1">
    <source>
        <dbReference type="EMBL" id="EAA17101.1"/>
    </source>
</evidence>
<dbReference type="InParanoid" id="Q7REE5"/>
<reference evidence="1 2" key="1">
    <citation type="journal article" date="2002" name="Nature">
        <title>Genome sequence and comparative analysis of the model rodent malaria parasite Plasmodium yoelii yoelii.</title>
        <authorList>
            <person name="Carlton J.M."/>
            <person name="Angiuoli S.V."/>
            <person name="Suh B.B."/>
            <person name="Kooij T.W."/>
            <person name="Pertea M."/>
            <person name="Silva J.C."/>
            <person name="Ermolaeva M.D."/>
            <person name="Allen J.E."/>
            <person name="Selengut J.D."/>
            <person name="Koo H.L."/>
            <person name="Peterson J.D."/>
            <person name="Pop M."/>
            <person name="Kosack D.S."/>
            <person name="Shumway M.F."/>
            <person name="Bidwell S.L."/>
            <person name="Shallom S.J."/>
            <person name="van Aken S.E."/>
            <person name="Riedmuller S.B."/>
            <person name="Feldblyum T.V."/>
            <person name="Cho J.K."/>
            <person name="Quackenbush J."/>
            <person name="Sedegah M."/>
            <person name="Shoaibi A."/>
            <person name="Cummings L.M."/>
            <person name="Florens L."/>
            <person name="Yates J.R."/>
            <person name="Raine J.D."/>
            <person name="Sinden R.E."/>
            <person name="Harris M.A."/>
            <person name="Cunningham D.A."/>
            <person name="Preiser P.R."/>
            <person name="Bergman L.W."/>
            <person name="Vaidya A.B."/>
            <person name="van Lin L.H."/>
            <person name="Janse C.J."/>
            <person name="Waters A.P."/>
            <person name="Smith H.O."/>
            <person name="White O.R."/>
            <person name="Salzberg S.L."/>
            <person name="Venter J.C."/>
            <person name="Fraser C.M."/>
            <person name="Hoffman S.L."/>
            <person name="Gardner M.J."/>
            <person name="Carucci D.J."/>
        </authorList>
    </citation>
    <scope>NUCLEOTIDE SEQUENCE [LARGE SCALE GENOMIC DNA]</scope>
    <source>
        <strain evidence="1 2">17XNL</strain>
    </source>
</reference>
<protein>
    <submittedName>
        <fullName evidence="1">Uncharacterized protein</fullName>
    </submittedName>
</protein>
<proteinExistence type="predicted"/>
<keyword evidence="2" id="KW-1185">Reference proteome</keyword>
<dbReference type="PaxDb" id="73239-Q7REE5"/>
<sequence length="20" mass="2569">MIRRLIMINIWLCLYNPYWG</sequence>
<evidence type="ECO:0000313" key="2">
    <source>
        <dbReference type="Proteomes" id="UP000008553"/>
    </source>
</evidence>
<name>Q7REE5_PLAYO</name>
<dbReference type="EMBL" id="AABL01001605">
    <property type="protein sequence ID" value="EAA17101.1"/>
    <property type="molecule type" value="Genomic_DNA"/>
</dbReference>
<gene>
    <name evidence="1" type="ORF">PY05120</name>
</gene>